<protein>
    <recommendedName>
        <fullName evidence="3">DDE-1 domain-containing protein</fullName>
    </recommendedName>
</protein>
<dbReference type="EMBL" id="KN828913">
    <property type="protein sequence ID" value="KIK74384.1"/>
    <property type="molecule type" value="Genomic_DNA"/>
</dbReference>
<evidence type="ECO:0000313" key="1">
    <source>
        <dbReference type="EMBL" id="KIK74384.1"/>
    </source>
</evidence>
<accession>A0A0D0D360</accession>
<feature type="non-terminal residue" evidence="1">
    <location>
        <position position="1"/>
    </location>
</feature>
<sequence>LHWSFRRATRAAQKTPVLANQLCLNQFYRLSLTIHDCAIFFPCFLVNIDQMNIIYQPANTAMYEEKGSKQVAVVGQEEKQAFTVVVGISASGDVLPFQVIYCGKTDHALPSKTTTTYQESKKLGFKLCFSNTTTYWSTFELMCDYVRDILAPYWTKRFELVAGTPDGQEYVLQLDVWSVHRSVQFCTWLNKHYPWIKYCFVPGGCTGI</sequence>
<reference evidence="2" key="2">
    <citation type="submission" date="2015-01" db="EMBL/GenBank/DDBJ databases">
        <title>Evolutionary Origins and Diversification of the Mycorrhizal Mutualists.</title>
        <authorList>
            <consortium name="DOE Joint Genome Institute"/>
            <consortium name="Mycorrhizal Genomics Consortium"/>
            <person name="Kohler A."/>
            <person name="Kuo A."/>
            <person name="Nagy L.G."/>
            <person name="Floudas D."/>
            <person name="Copeland A."/>
            <person name="Barry K.W."/>
            <person name="Cichocki N."/>
            <person name="Veneault-Fourrey C."/>
            <person name="LaButti K."/>
            <person name="Lindquist E.A."/>
            <person name="Lipzen A."/>
            <person name="Lundell T."/>
            <person name="Morin E."/>
            <person name="Murat C."/>
            <person name="Riley R."/>
            <person name="Ohm R."/>
            <person name="Sun H."/>
            <person name="Tunlid A."/>
            <person name="Henrissat B."/>
            <person name="Grigoriev I.V."/>
            <person name="Hibbett D.S."/>
            <person name="Martin F."/>
        </authorList>
    </citation>
    <scope>NUCLEOTIDE SEQUENCE [LARGE SCALE GENOMIC DNA]</scope>
    <source>
        <strain evidence="2">Ve08.2h10</strain>
    </source>
</reference>
<name>A0A0D0D360_9AGAM</name>
<dbReference type="InParanoid" id="A0A0D0D360"/>
<gene>
    <name evidence="1" type="ORF">PAXRUDRAFT_44504</name>
</gene>
<dbReference type="Proteomes" id="UP000054538">
    <property type="component" value="Unassembled WGS sequence"/>
</dbReference>
<organism evidence="1 2">
    <name type="scientific">Paxillus rubicundulus Ve08.2h10</name>
    <dbReference type="NCBI Taxonomy" id="930991"/>
    <lineage>
        <taxon>Eukaryota</taxon>
        <taxon>Fungi</taxon>
        <taxon>Dikarya</taxon>
        <taxon>Basidiomycota</taxon>
        <taxon>Agaricomycotina</taxon>
        <taxon>Agaricomycetes</taxon>
        <taxon>Agaricomycetidae</taxon>
        <taxon>Boletales</taxon>
        <taxon>Paxilineae</taxon>
        <taxon>Paxillaceae</taxon>
        <taxon>Paxillus</taxon>
    </lineage>
</organism>
<dbReference type="AlphaFoldDB" id="A0A0D0D360"/>
<evidence type="ECO:0000313" key="2">
    <source>
        <dbReference type="Proteomes" id="UP000054538"/>
    </source>
</evidence>
<dbReference type="HOGENOM" id="CLU_046752_2_0_1"/>
<dbReference type="OrthoDB" id="3341102at2759"/>
<feature type="non-terminal residue" evidence="1">
    <location>
        <position position="208"/>
    </location>
</feature>
<proteinExistence type="predicted"/>
<evidence type="ECO:0008006" key="3">
    <source>
        <dbReference type="Google" id="ProtNLM"/>
    </source>
</evidence>
<reference evidence="1 2" key="1">
    <citation type="submission" date="2014-04" db="EMBL/GenBank/DDBJ databases">
        <authorList>
            <consortium name="DOE Joint Genome Institute"/>
            <person name="Kuo A."/>
            <person name="Kohler A."/>
            <person name="Jargeat P."/>
            <person name="Nagy L.G."/>
            <person name="Floudas D."/>
            <person name="Copeland A."/>
            <person name="Barry K.W."/>
            <person name="Cichocki N."/>
            <person name="Veneault-Fourrey C."/>
            <person name="LaButti K."/>
            <person name="Lindquist E.A."/>
            <person name="Lipzen A."/>
            <person name="Lundell T."/>
            <person name="Morin E."/>
            <person name="Murat C."/>
            <person name="Sun H."/>
            <person name="Tunlid A."/>
            <person name="Henrissat B."/>
            <person name="Grigoriev I.V."/>
            <person name="Hibbett D.S."/>
            <person name="Martin F."/>
            <person name="Nordberg H.P."/>
            <person name="Cantor M.N."/>
            <person name="Hua S.X."/>
        </authorList>
    </citation>
    <scope>NUCLEOTIDE SEQUENCE [LARGE SCALE GENOMIC DNA]</scope>
    <source>
        <strain evidence="1 2">Ve08.2h10</strain>
    </source>
</reference>
<keyword evidence="2" id="KW-1185">Reference proteome</keyword>